<evidence type="ECO:0000313" key="1">
    <source>
        <dbReference type="EMBL" id="CAH1110717.1"/>
    </source>
</evidence>
<reference evidence="1" key="1">
    <citation type="submission" date="2022-01" db="EMBL/GenBank/DDBJ databases">
        <authorList>
            <person name="King R."/>
        </authorList>
    </citation>
    <scope>NUCLEOTIDE SEQUENCE</scope>
</reference>
<gene>
    <name evidence="1" type="ORF">PSYICH_LOCUS11288</name>
</gene>
<name>A0A9P0D5S4_9CUCU</name>
<protein>
    <recommendedName>
        <fullName evidence="3">C2H2-type domain-containing protein</fullName>
    </recommendedName>
</protein>
<organism evidence="1 2">
    <name type="scientific">Psylliodes chrysocephalus</name>
    <dbReference type="NCBI Taxonomy" id="3402493"/>
    <lineage>
        <taxon>Eukaryota</taxon>
        <taxon>Metazoa</taxon>
        <taxon>Ecdysozoa</taxon>
        <taxon>Arthropoda</taxon>
        <taxon>Hexapoda</taxon>
        <taxon>Insecta</taxon>
        <taxon>Pterygota</taxon>
        <taxon>Neoptera</taxon>
        <taxon>Endopterygota</taxon>
        <taxon>Coleoptera</taxon>
        <taxon>Polyphaga</taxon>
        <taxon>Cucujiformia</taxon>
        <taxon>Chrysomeloidea</taxon>
        <taxon>Chrysomelidae</taxon>
        <taxon>Galerucinae</taxon>
        <taxon>Alticini</taxon>
        <taxon>Psylliodes</taxon>
    </lineage>
</organism>
<sequence>MSICNKYGKSFTRATSLRRHQLSRCDENCPIPCKRLRPLGIEVIDGSVSKFTHAFKNRIASFRITSTHLISHSGFLYDIKPKVLGIINDYLQRHTSLKINFELFGIYVKPDAELSDIKSMNTENKIVTVSSNLNKIFEKFKEAIMAQASEFQEKDSNWSLQEILFLNVNINRYSAIAASSYIQLPWFIKTKCAVLNIKNIYNKCFAW</sequence>
<evidence type="ECO:0000313" key="2">
    <source>
        <dbReference type="Proteomes" id="UP001153636"/>
    </source>
</evidence>
<evidence type="ECO:0008006" key="3">
    <source>
        <dbReference type="Google" id="ProtNLM"/>
    </source>
</evidence>
<keyword evidence="2" id="KW-1185">Reference proteome</keyword>
<proteinExistence type="predicted"/>
<dbReference type="AlphaFoldDB" id="A0A9P0D5S4"/>
<dbReference type="OrthoDB" id="2419425at2759"/>
<dbReference type="PANTHER" id="PTHR31511">
    <property type="entry name" value="PROTEIN CBG23764"/>
    <property type="match status" value="1"/>
</dbReference>
<accession>A0A9P0D5S4</accession>
<dbReference type="PANTHER" id="PTHR31511:SF12">
    <property type="entry name" value="RHO TERMINATION FACTOR N-TERMINAL DOMAIN-CONTAINING PROTEIN"/>
    <property type="match status" value="1"/>
</dbReference>
<dbReference type="Proteomes" id="UP001153636">
    <property type="component" value="Chromosome 5"/>
</dbReference>
<dbReference type="EMBL" id="OV651817">
    <property type="protein sequence ID" value="CAH1110717.1"/>
    <property type="molecule type" value="Genomic_DNA"/>
</dbReference>